<dbReference type="Gene3D" id="3.80.10.10">
    <property type="entry name" value="Ribonuclease Inhibitor"/>
    <property type="match status" value="1"/>
</dbReference>
<dbReference type="EMBL" id="KQ474085">
    <property type="protein sequence ID" value="KPV72724.1"/>
    <property type="molecule type" value="Genomic_DNA"/>
</dbReference>
<reference evidence="1 2" key="1">
    <citation type="journal article" date="2015" name="Front. Microbiol.">
        <title>Genome sequence of the plant growth promoting endophytic yeast Rhodotorula graminis WP1.</title>
        <authorList>
            <person name="Firrincieli A."/>
            <person name="Otillar R."/>
            <person name="Salamov A."/>
            <person name="Schmutz J."/>
            <person name="Khan Z."/>
            <person name="Redman R.S."/>
            <person name="Fleck N.D."/>
            <person name="Lindquist E."/>
            <person name="Grigoriev I.V."/>
            <person name="Doty S.L."/>
        </authorList>
    </citation>
    <scope>NUCLEOTIDE SEQUENCE [LARGE SCALE GENOMIC DNA]</scope>
    <source>
        <strain evidence="1 2">WP1</strain>
    </source>
</reference>
<gene>
    <name evidence="1" type="ORF">RHOBADRAFT_46319</name>
</gene>
<evidence type="ECO:0000313" key="1">
    <source>
        <dbReference type="EMBL" id="KPV72724.1"/>
    </source>
</evidence>
<dbReference type="AlphaFoldDB" id="A0A0P9FAS3"/>
<dbReference type="GeneID" id="28975213"/>
<dbReference type="RefSeq" id="XP_018268773.1">
    <property type="nucleotide sequence ID" value="XM_018414765.1"/>
</dbReference>
<keyword evidence="2" id="KW-1185">Reference proteome</keyword>
<sequence length="496" mass="54438">MDNEIFISASSPEHSSPFPLLRLPYELVDKVFEHVYEDNYDRPLGSMPACRRLAPLQRAYLYRRVAMCSSDEFALFRRTVETTPEVCKLVMDLQIFVGDEHDDLCDPDEYGEALSPEDVAASIIPPSAIAALLSLLPRIEALQLDGLRSARLAIVLSETASHSLASIKRLVLQSAWGEPGQTGNEYDADAERPWVGQLVRLSALDFLSVAQNRTGAPVLPVLRVPLTLPRVTRLTLKGTRVQEPWRGPDLRALVPQLVDLEMADFFSPVIWFASVLSTAPTGLRKLSMRSLQVPVGSGAAHSIHGILPRFDHLEHLVVCDGVLSNGLNLRLACLRSLEHLRSLRFVESDAGSLPQARLERLGLSHVVSRKGVPVADFDRPKTPSTDRWEHWPMNPGWSAPEYPSGCTEAGLRQAMTAAEARGIVVDGTAIEALEWHAAFEAERRASHLWHGDATGDYRLVRDALGDAVVDEHLVARMTSGVAGLAVCGEGVEDVVA</sequence>
<accession>A0A0P9FAS3</accession>
<evidence type="ECO:0000313" key="2">
    <source>
        <dbReference type="Proteomes" id="UP000053890"/>
    </source>
</evidence>
<dbReference type="Proteomes" id="UP000053890">
    <property type="component" value="Unassembled WGS sequence"/>
</dbReference>
<organism evidence="1 2">
    <name type="scientific">Rhodotorula graminis (strain WP1)</name>
    <dbReference type="NCBI Taxonomy" id="578459"/>
    <lineage>
        <taxon>Eukaryota</taxon>
        <taxon>Fungi</taxon>
        <taxon>Dikarya</taxon>
        <taxon>Basidiomycota</taxon>
        <taxon>Pucciniomycotina</taxon>
        <taxon>Microbotryomycetes</taxon>
        <taxon>Sporidiobolales</taxon>
        <taxon>Sporidiobolaceae</taxon>
        <taxon>Rhodotorula</taxon>
    </lineage>
</organism>
<proteinExistence type="predicted"/>
<protein>
    <submittedName>
        <fullName evidence="1">Uncharacterized protein</fullName>
    </submittedName>
</protein>
<dbReference type="OrthoDB" id="2524204at2759"/>
<name>A0A0P9FAS3_RHOGW</name>
<dbReference type="InterPro" id="IPR032675">
    <property type="entry name" value="LRR_dom_sf"/>
</dbReference>